<feature type="compositionally biased region" description="Basic and acidic residues" evidence="1">
    <location>
        <begin position="76"/>
        <end position="91"/>
    </location>
</feature>
<feature type="compositionally biased region" description="Low complexity" evidence="1">
    <location>
        <begin position="153"/>
        <end position="167"/>
    </location>
</feature>
<dbReference type="EMBL" id="VSRR010003075">
    <property type="protein sequence ID" value="MPC34532.1"/>
    <property type="molecule type" value="Genomic_DNA"/>
</dbReference>
<evidence type="ECO:0000313" key="3">
    <source>
        <dbReference type="Proteomes" id="UP000324222"/>
    </source>
</evidence>
<reference evidence="2 3" key="1">
    <citation type="submission" date="2019-05" db="EMBL/GenBank/DDBJ databases">
        <title>Another draft genome of Portunus trituberculatus and its Hox gene families provides insights of decapod evolution.</title>
        <authorList>
            <person name="Jeong J.-H."/>
            <person name="Song I."/>
            <person name="Kim S."/>
            <person name="Choi T."/>
            <person name="Kim D."/>
            <person name="Ryu S."/>
            <person name="Kim W."/>
        </authorList>
    </citation>
    <scope>NUCLEOTIDE SEQUENCE [LARGE SCALE GENOMIC DNA]</scope>
    <source>
        <tissue evidence="2">Muscle</tissue>
    </source>
</reference>
<sequence>MGQVRSSGGGQVEGNQSAMAAAAAEAGSSRGGSAVSLLSLPAWGGGKGGQEIIRLGEKVGRQGSRRGGRERKGRKGWKEGHVTEVGVKEGWLRVGGPGRCHRDKPHQKPLPLPPPPRSHQHHQHHHQHTTYASAPLMQQDSKDNSPRARQHWQGVVQGGKQAKQGRVAGRHTAVKSLPAHPSRPPDGTMCKQGDPLGGRFE</sequence>
<evidence type="ECO:0000256" key="1">
    <source>
        <dbReference type="SAM" id="MobiDB-lite"/>
    </source>
</evidence>
<protein>
    <submittedName>
        <fullName evidence="2">Uncharacterized protein</fullName>
    </submittedName>
</protein>
<dbReference type="AlphaFoldDB" id="A0A5B7EJZ2"/>
<feature type="compositionally biased region" description="Low complexity" evidence="1">
    <location>
        <begin position="17"/>
        <end position="40"/>
    </location>
</feature>
<name>A0A5B7EJZ2_PORTR</name>
<comment type="caution">
    <text evidence="2">The sequence shown here is derived from an EMBL/GenBank/DDBJ whole genome shotgun (WGS) entry which is preliminary data.</text>
</comment>
<dbReference type="Proteomes" id="UP000324222">
    <property type="component" value="Unassembled WGS sequence"/>
</dbReference>
<keyword evidence="3" id="KW-1185">Reference proteome</keyword>
<accession>A0A5B7EJZ2</accession>
<gene>
    <name evidence="2" type="ORF">E2C01_027924</name>
</gene>
<organism evidence="2 3">
    <name type="scientific">Portunus trituberculatus</name>
    <name type="common">Swimming crab</name>
    <name type="synonym">Neptunus trituberculatus</name>
    <dbReference type="NCBI Taxonomy" id="210409"/>
    <lineage>
        <taxon>Eukaryota</taxon>
        <taxon>Metazoa</taxon>
        <taxon>Ecdysozoa</taxon>
        <taxon>Arthropoda</taxon>
        <taxon>Crustacea</taxon>
        <taxon>Multicrustacea</taxon>
        <taxon>Malacostraca</taxon>
        <taxon>Eumalacostraca</taxon>
        <taxon>Eucarida</taxon>
        <taxon>Decapoda</taxon>
        <taxon>Pleocyemata</taxon>
        <taxon>Brachyura</taxon>
        <taxon>Eubrachyura</taxon>
        <taxon>Portunoidea</taxon>
        <taxon>Portunidae</taxon>
        <taxon>Portuninae</taxon>
        <taxon>Portunus</taxon>
    </lineage>
</organism>
<proteinExistence type="predicted"/>
<evidence type="ECO:0000313" key="2">
    <source>
        <dbReference type="EMBL" id="MPC34532.1"/>
    </source>
</evidence>
<feature type="region of interest" description="Disordered" evidence="1">
    <location>
        <begin position="1"/>
        <end position="201"/>
    </location>
</feature>
<feature type="compositionally biased region" description="Basic residues" evidence="1">
    <location>
        <begin position="118"/>
        <end position="128"/>
    </location>
</feature>
<feature type="compositionally biased region" description="Polar residues" evidence="1">
    <location>
        <begin position="129"/>
        <end position="139"/>
    </location>
</feature>
<feature type="compositionally biased region" description="Basic residues" evidence="1">
    <location>
        <begin position="63"/>
        <end position="75"/>
    </location>
</feature>
<feature type="compositionally biased region" description="Pro residues" evidence="1">
    <location>
        <begin position="108"/>
        <end position="117"/>
    </location>
</feature>